<dbReference type="Gene3D" id="2.40.30.30">
    <property type="entry name" value="Riboflavin kinase-like"/>
    <property type="match status" value="1"/>
</dbReference>
<evidence type="ECO:0000256" key="6">
    <source>
        <dbReference type="ARBA" id="ARBA00022679"/>
    </source>
</evidence>
<evidence type="ECO:0000256" key="14">
    <source>
        <dbReference type="ARBA" id="ARBA00049494"/>
    </source>
</evidence>
<dbReference type="NCBIfam" id="NF004162">
    <property type="entry name" value="PRK05627.1-5"/>
    <property type="match status" value="1"/>
</dbReference>
<dbReference type="SUPFAM" id="SSF82114">
    <property type="entry name" value="Riboflavin kinase-like"/>
    <property type="match status" value="1"/>
</dbReference>
<dbReference type="GO" id="GO:0005524">
    <property type="term" value="F:ATP binding"/>
    <property type="evidence" value="ECO:0007669"/>
    <property type="project" value="UniProtKB-UniRule"/>
</dbReference>
<dbReference type="UniPathway" id="UPA00277">
    <property type="reaction ID" value="UER00407"/>
</dbReference>
<dbReference type="GO" id="GO:0003919">
    <property type="term" value="F:FMN adenylyltransferase activity"/>
    <property type="evidence" value="ECO:0007669"/>
    <property type="project" value="UniProtKB-UniRule"/>
</dbReference>
<comment type="pathway">
    <text evidence="2 15">Cofactor biosynthesis; FAD biosynthesis; FAD from FMN: step 1/1.</text>
</comment>
<gene>
    <name evidence="17" type="primary">ribF</name>
    <name evidence="17" type="ORF">FLL45_02380</name>
</gene>
<dbReference type="NCBIfam" id="NF004159">
    <property type="entry name" value="PRK05627.1-2"/>
    <property type="match status" value="1"/>
</dbReference>
<accession>A0A545THW7</accession>
<keyword evidence="4 15" id="KW-0285">Flavoprotein</keyword>
<feature type="domain" description="Riboflavin kinase" evidence="16">
    <location>
        <begin position="182"/>
        <end position="309"/>
    </location>
</feature>
<evidence type="ECO:0000256" key="8">
    <source>
        <dbReference type="ARBA" id="ARBA00022741"/>
    </source>
</evidence>
<dbReference type="EC" id="2.7.7.2" evidence="15"/>
<name>A0A545THW7_9GAMM</name>
<dbReference type="InterPro" id="IPR015864">
    <property type="entry name" value="FAD_synthase"/>
</dbReference>
<evidence type="ECO:0000256" key="11">
    <source>
        <dbReference type="ARBA" id="ARBA00022840"/>
    </source>
</evidence>
<dbReference type="GO" id="GO:0008531">
    <property type="term" value="F:riboflavin kinase activity"/>
    <property type="evidence" value="ECO:0007669"/>
    <property type="project" value="UniProtKB-UniRule"/>
</dbReference>
<dbReference type="RefSeq" id="WP_142888184.1">
    <property type="nucleotide sequence ID" value="NZ_VIKR01000001.1"/>
</dbReference>
<dbReference type="UniPathway" id="UPA00276">
    <property type="reaction ID" value="UER00406"/>
</dbReference>
<dbReference type="CDD" id="cd02064">
    <property type="entry name" value="FAD_synthetase_N"/>
    <property type="match status" value="1"/>
</dbReference>
<dbReference type="NCBIfam" id="NF004160">
    <property type="entry name" value="PRK05627.1-3"/>
    <property type="match status" value="1"/>
</dbReference>
<dbReference type="SUPFAM" id="SSF52374">
    <property type="entry name" value="Nucleotidylyl transferase"/>
    <property type="match status" value="1"/>
</dbReference>
<protein>
    <recommendedName>
        <fullName evidence="15">Riboflavin biosynthesis protein</fullName>
    </recommendedName>
    <domain>
        <recommendedName>
            <fullName evidence="15">Riboflavin kinase</fullName>
            <ecNumber evidence="15">2.7.1.26</ecNumber>
        </recommendedName>
        <alternativeName>
            <fullName evidence="15">Flavokinase</fullName>
        </alternativeName>
    </domain>
    <domain>
        <recommendedName>
            <fullName evidence="15">FMN adenylyltransferase</fullName>
            <ecNumber evidence="15">2.7.7.2</ecNumber>
        </recommendedName>
        <alternativeName>
            <fullName evidence="15">FAD pyrophosphorylase</fullName>
        </alternativeName>
        <alternativeName>
            <fullName evidence="15">FAD synthase</fullName>
        </alternativeName>
    </domain>
</protein>
<organism evidence="17 18">
    <name type="scientific">Aliikangiella marina</name>
    <dbReference type="NCBI Taxonomy" id="1712262"/>
    <lineage>
        <taxon>Bacteria</taxon>
        <taxon>Pseudomonadati</taxon>
        <taxon>Pseudomonadota</taxon>
        <taxon>Gammaproteobacteria</taxon>
        <taxon>Oceanospirillales</taxon>
        <taxon>Pleioneaceae</taxon>
        <taxon>Aliikangiella</taxon>
    </lineage>
</organism>
<dbReference type="GO" id="GO:0009231">
    <property type="term" value="P:riboflavin biosynthetic process"/>
    <property type="evidence" value="ECO:0007669"/>
    <property type="project" value="InterPro"/>
</dbReference>
<evidence type="ECO:0000256" key="2">
    <source>
        <dbReference type="ARBA" id="ARBA00004726"/>
    </source>
</evidence>
<dbReference type="GO" id="GO:0009398">
    <property type="term" value="P:FMN biosynthetic process"/>
    <property type="evidence" value="ECO:0007669"/>
    <property type="project" value="UniProtKB-UniRule"/>
</dbReference>
<dbReference type="PANTHER" id="PTHR22749:SF6">
    <property type="entry name" value="RIBOFLAVIN KINASE"/>
    <property type="match status" value="1"/>
</dbReference>
<comment type="function">
    <text evidence="1">Catalyzes the phosphorylation of riboflavin to FMN followed by the adenylation of FMN to FAD.</text>
</comment>
<dbReference type="Gene3D" id="3.40.50.620">
    <property type="entry name" value="HUPs"/>
    <property type="match status" value="1"/>
</dbReference>
<keyword evidence="7 15" id="KW-0548">Nucleotidyltransferase</keyword>
<keyword evidence="10 15" id="KW-0274">FAD</keyword>
<dbReference type="AlphaFoldDB" id="A0A545THW7"/>
<dbReference type="OrthoDB" id="9803667at2"/>
<dbReference type="InterPro" id="IPR014729">
    <property type="entry name" value="Rossmann-like_a/b/a_fold"/>
</dbReference>
<comment type="catalytic activity">
    <reaction evidence="13 15">
        <text>riboflavin + ATP = FMN + ADP + H(+)</text>
        <dbReference type="Rhea" id="RHEA:14357"/>
        <dbReference type="ChEBI" id="CHEBI:15378"/>
        <dbReference type="ChEBI" id="CHEBI:30616"/>
        <dbReference type="ChEBI" id="CHEBI:57986"/>
        <dbReference type="ChEBI" id="CHEBI:58210"/>
        <dbReference type="ChEBI" id="CHEBI:456216"/>
        <dbReference type="EC" id="2.7.1.26"/>
    </reaction>
</comment>
<dbReference type="PANTHER" id="PTHR22749">
    <property type="entry name" value="RIBOFLAVIN KINASE/FMN ADENYLYLTRANSFERASE"/>
    <property type="match status" value="1"/>
</dbReference>
<dbReference type="InterPro" id="IPR002606">
    <property type="entry name" value="Riboflavin_kinase_bac"/>
</dbReference>
<evidence type="ECO:0000256" key="4">
    <source>
        <dbReference type="ARBA" id="ARBA00022630"/>
    </source>
</evidence>
<sequence>MKLIRGLVNLQHQNESSVATIGNFDGVHVGHQAIIEKVLAKAKQLGLPSCVLLFEPHPKEYFMGESCPPRLTCFREKYNALKDLGVDKLVVLQFNQSLRNMEAIAFVQSILIERLSIKHLVVGDDFHFGKQRKGNFQLLEQMSVGQYTLEPTPSVLVDGERVSSTLIRKTLAQADLAKAKKLLNRAFTISGKVGFGQQLGRTINFPTANVAIKRIKAPLNGVFLVKCRWTALGENCSAWGAANCGSRPTVDGTLHRLEVHLLDANPDLYGIELMVEFIASIRAEKKFDSVEALKRQIVRDVEVSRKLISQFETIE</sequence>
<evidence type="ECO:0000256" key="13">
    <source>
        <dbReference type="ARBA" id="ARBA00047880"/>
    </source>
</evidence>
<evidence type="ECO:0000313" key="18">
    <source>
        <dbReference type="Proteomes" id="UP000317839"/>
    </source>
</evidence>
<comment type="pathway">
    <text evidence="3 15">Cofactor biosynthesis; FMN biosynthesis; FMN from riboflavin (ATP route): step 1/1.</text>
</comment>
<comment type="caution">
    <text evidence="17">The sequence shown here is derived from an EMBL/GenBank/DDBJ whole genome shotgun (WGS) entry which is preliminary data.</text>
</comment>
<comment type="similarity">
    <text evidence="15">Belongs to the ribF family.</text>
</comment>
<dbReference type="EC" id="2.7.1.26" evidence="15"/>
<keyword evidence="9 15" id="KW-0418">Kinase</keyword>
<dbReference type="InterPro" id="IPR015865">
    <property type="entry name" value="Riboflavin_kinase_bac/euk"/>
</dbReference>
<proteinExistence type="inferred from homology"/>
<keyword evidence="6 15" id="KW-0808">Transferase</keyword>
<evidence type="ECO:0000256" key="7">
    <source>
        <dbReference type="ARBA" id="ARBA00022695"/>
    </source>
</evidence>
<evidence type="ECO:0000256" key="3">
    <source>
        <dbReference type="ARBA" id="ARBA00005201"/>
    </source>
</evidence>
<evidence type="ECO:0000259" key="16">
    <source>
        <dbReference type="SMART" id="SM00904"/>
    </source>
</evidence>
<dbReference type="EMBL" id="VIKR01000001">
    <property type="protein sequence ID" value="TQV76824.1"/>
    <property type="molecule type" value="Genomic_DNA"/>
</dbReference>
<dbReference type="FunFam" id="3.40.50.620:FF:000021">
    <property type="entry name" value="Riboflavin biosynthesis protein"/>
    <property type="match status" value="1"/>
</dbReference>
<dbReference type="Proteomes" id="UP000317839">
    <property type="component" value="Unassembled WGS sequence"/>
</dbReference>
<dbReference type="Pfam" id="PF01687">
    <property type="entry name" value="Flavokinase"/>
    <property type="match status" value="1"/>
</dbReference>
<keyword evidence="11 15" id="KW-0067">ATP-binding</keyword>
<reference evidence="17 18" key="1">
    <citation type="submission" date="2019-06" db="EMBL/GenBank/DDBJ databases">
        <title>Draft genome of Aliikangiella marina GYP-15.</title>
        <authorList>
            <person name="Wang G."/>
        </authorList>
    </citation>
    <scope>NUCLEOTIDE SEQUENCE [LARGE SCALE GENOMIC DNA]</scope>
    <source>
        <strain evidence="17 18">GYP-15</strain>
    </source>
</reference>
<evidence type="ECO:0000256" key="5">
    <source>
        <dbReference type="ARBA" id="ARBA00022643"/>
    </source>
</evidence>
<dbReference type="GO" id="GO:0006747">
    <property type="term" value="P:FAD biosynthetic process"/>
    <property type="evidence" value="ECO:0007669"/>
    <property type="project" value="UniProtKB-UniRule"/>
</dbReference>
<dbReference type="InterPro" id="IPR023468">
    <property type="entry name" value="Riboflavin_kinase"/>
</dbReference>
<dbReference type="PIRSF" id="PIRSF004491">
    <property type="entry name" value="FAD_Synth"/>
    <property type="match status" value="1"/>
</dbReference>
<keyword evidence="18" id="KW-1185">Reference proteome</keyword>
<comment type="catalytic activity">
    <reaction evidence="14 15">
        <text>FMN + ATP + H(+) = FAD + diphosphate</text>
        <dbReference type="Rhea" id="RHEA:17237"/>
        <dbReference type="ChEBI" id="CHEBI:15378"/>
        <dbReference type="ChEBI" id="CHEBI:30616"/>
        <dbReference type="ChEBI" id="CHEBI:33019"/>
        <dbReference type="ChEBI" id="CHEBI:57692"/>
        <dbReference type="ChEBI" id="CHEBI:58210"/>
        <dbReference type="EC" id="2.7.7.2"/>
    </reaction>
</comment>
<dbReference type="InterPro" id="IPR023465">
    <property type="entry name" value="Riboflavin_kinase_dom_sf"/>
</dbReference>
<evidence type="ECO:0000313" key="17">
    <source>
        <dbReference type="EMBL" id="TQV76824.1"/>
    </source>
</evidence>
<dbReference type="Pfam" id="PF06574">
    <property type="entry name" value="FAD_syn"/>
    <property type="match status" value="1"/>
</dbReference>
<keyword evidence="12" id="KW-0511">Multifunctional enzyme</keyword>
<dbReference type="SMART" id="SM00904">
    <property type="entry name" value="Flavokinase"/>
    <property type="match status" value="1"/>
</dbReference>
<dbReference type="NCBIfam" id="NF004163">
    <property type="entry name" value="PRK05627.1-6"/>
    <property type="match status" value="1"/>
</dbReference>
<keyword evidence="5 15" id="KW-0288">FMN</keyword>
<evidence type="ECO:0000256" key="1">
    <source>
        <dbReference type="ARBA" id="ARBA00002121"/>
    </source>
</evidence>
<evidence type="ECO:0000256" key="10">
    <source>
        <dbReference type="ARBA" id="ARBA00022827"/>
    </source>
</evidence>
<dbReference type="NCBIfam" id="TIGR00083">
    <property type="entry name" value="ribF"/>
    <property type="match status" value="1"/>
</dbReference>
<evidence type="ECO:0000256" key="15">
    <source>
        <dbReference type="PIRNR" id="PIRNR004491"/>
    </source>
</evidence>
<keyword evidence="8 15" id="KW-0547">Nucleotide-binding</keyword>
<evidence type="ECO:0000256" key="9">
    <source>
        <dbReference type="ARBA" id="ARBA00022777"/>
    </source>
</evidence>
<evidence type="ECO:0000256" key="12">
    <source>
        <dbReference type="ARBA" id="ARBA00023268"/>
    </source>
</evidence>